<gene>
    <name evidence="8" type="ORF">QC823_15690</name>
</gene>
<evidence type="ECO:0000256" key="3">
    <source>
        <dbReference type="ARBA" id="ARBA00022723"/>
    </source>
</evidence>
<dbReference type="Pfam" id="PF01457">
    <property type="entry name" value="Peptidase_M8"/>
    <property type="match status" value="1"/>
</dbReference>
<dbReference type="SUPFAM" id="SSF55486">
    <property type="entry name" value="Metalloproteases ('zincins'), catalytic domain"/>
    <property type="match status" value="1"/>
</dbReference>
<evidence type="ECO:0000256" key="4">
    <source>
        <dbReference type="ARBA" id="ARBA00022801"/>
    </source>
</evidence>
<keyword evidence="3" id="KW-0479">Metal-binding</keyword>
<dbReference type="Proteomes" id="UP001254564">
    <property type="component" value="Unassembled WGS sequence"/>
</dbReference>
<sequence>MKVNIKRIDPTQISFLSTDKVIGGGNDDTEVFGSFDINISFLSSMTAEAKAAFEAAEAYWESMILGYRSLLGDDASLSSLDITAEVKAIDGEYGVLGQARATEIMYDTEFMLPTTGMMQFDSADVQMKLDEGSFEALVTHEMAHVMGFSDYFWQYVGAVDGSGADSSYTGGFALAAYREEFDPNAWFIPVEESGGAGTAYSHWDEVLFANNGTEQNTELMTGWHNGPTYVSNTTIASFADIGYAVTLPQLDPSDPAEPTEPSSAFTVYDPAMQDATTLVEAMMAESSGLTIDTSSDIAFMGAAGQSSFYDGTLTELGIDAGILLTSGDGMPPQENTSKGYTDSHDSVGDVDLDTVVQAAFSGAGETYDANVLEFSFTAEEGVKGVTFDIAFGSDEYPEYIDSSYVDAAAVFVNGKNVGLFNNNETQPLSVINKNLALGNFRDNTDGHLPIEYDGISAVNTIIAPVVAGLNTVKIAIADTGDSMYDSGIFISNVSGTTTGGGGLLVPVDGTSGDDILVGGSDNELLAAGDGNDTIDPGAGDDVVQAGGGDDTIVGGNGNNNIDGGNGEDIVTYTGQQSEYAIQYLANDEITISKTTGSAALGLMALEDSAATDTLINVEYAAFADGTVSLSSPPEEPTGSLPSANPSAYYTLIGKTPNTFYMATGLESVVLGNTSGKTINIPQGASALGLKPNTIINLEGSSSGFLIERNGTVVNIRDAEDQSLISSIAASTTQTSHVSFSDGSLTIAVENGTVAIGGTMLGDGSMVDAGALSLDTMVTSSGVFTGDPELGGSPTKTAIMTLIDGASSTFTLGEGLVVKIIGDTSGKTINIPDGAGAFGLDPGTEVNVEADGSDLTFARNGTTLEITTTTGDMVASLNVSTSQTTEVVFGDGFLTIGVDSGQISLGGVSLPDGAAVNGTSVTFDPGKTSEDVFGDGAGTLVDLDAWGGTISSSATYEAGTDSLVFTDNVGATSNTDISNFGINDAIQLFGVTTSDVQVSVVDDNTSFEFTDGMGTVSQVRLLGVSDFFTDVNAFNADPNYGDISFA</sequence>
<evidence type="ECO:0000256" key="7">
    <source>
        <dbReference type="ARBA" id="ARBA00023049"/>
    </source>
</evidence>
<dbReference type="InterPro" id="IPR049804">
    <property type="entry name" value="Choice_anch_L"/>
</dbReference>
<dbReference type="Gene3D" id="2.150.10.10">
    <property type="entry name" value="Serralysin-like metalloprotease, C-terminal"/>
    <property type="match status" value="1"/>
</dbReference>
<keyword evidence="6" id="KW-0106">Calcium</keyword>
<evidence type="ECO:0000313" key="9">
    <source>
        <dbReference type="Proteomes" id="UP001254564"/>
    </source>
</evidence>
<dbReference type="Gene3D" id="3.90.132.10">
    <property type="entry name" value="Leishmanolysin , domain 2"/>
    <property type="match status" value="1"/>
</dbReference>
<evidence type="ECO:0000313" key="8">
    <source>
        <dbReference type="EMBL" id="MDR5900407.1"/>
    </source>
</evidence>
<accession>A0ABU1H9L8</accession>
<proteinExistence type="predicted"/>
<dbReference type="InterPro" id="IPR001577">
    <property type="entry name" value="Peptidase_M8"/>
</dbReference>
<dbReference type="InterPro" id="IPR011049">
    <property type="entry name" value="Serralysin-like_metalloprot_C"/>
</dbReference>
<dbReference type="NCBIfam" id="NF038133">
    <property type="entry name" value="choice_anch_L"/>
    <property type="match status" value="1"/>
</dbReference>
<evidence type="ECO:0000256" key="1">
    <source>
        <dbReference type="ARBA" id="ARBA00001947"/>
    </source>
</evidence>
<keyword evidence="5" id="KW-0862">Zinc</keyword>
<keyword evidence="2" id="KW-0645">Protease</keyword>
<dbReference type="RefSeq" id="WP_309657283.1">
    <property type="nucleotide sequence ID" value="NZ_JARWAN010000042.1"/>
</dbReference>
<keyword evidence="9" id="KW-1185">Reference proteome</keyword>
<dbReference type="SUPFAM" id="SSF51120">
    <property type="entry name" value="beta-Roll"/>
    <property type="match status" value="1"/>
</dbReference>
<dbReference type="PRINTS" id="PR00313">
    <property type="entry name" value="CABNDNGRPT"/>
</dbReference>
<evidence type="ECO:0000256" key="2">
    <source>
        <dbReference type="ARBA" id="ARBA00022670"/>
    </source>
</evidence>
<keyword evidence="7" id="KW-0482">Metalloprotease</keyword>
<protein>
    <submittedName>
        <fullName evidence="8">Choice-of-anchor L domain-containing protein</fullName>
    </submittedName>
</protein>
<dbReference type="Pfam" id="PF00353">
    <property type="entry name" value="HemolysinCabind"/>
    <property type="match status" value="1"/>
</dbReference>
<name>A0ABU1H9L8_9GAMM</name>
<organism evidence="8 9">
    <name type="scientific">Vreelandella vilamensis</name>
    <dbReference type="NCBI Taxonomy" id="531309"/>
    <lineage>
        <taxon>Bacteria</taxon>
        <taxon>Pseudomonadati</taxon>
        <taxon>Pseudomonadota</taxon>
        <taxon>Gammaproteobacteria</taxon>
        <taxon>Oceanospirillales</taxon>
        <taxon>Halomonadaceae</taxon>
        <taxon>Vreelandella</taxon>
    </lineage>
</organism>
<comment type="cofactor">
    <cofactor evidence="1">
        <name>Zn(2+)</name>
        <dbReference type="ChEBI" id="CHEBI:29105"/>
    </cofactor>
</comment>
<evidence type="ECO:0000256" key="6">
    <source>
        <dbReference type="ARBA" id="ARBA00022837"/>
    </source>
</evidence>
<evidence type="ECO:0000256" key="5">
    <source>
        <dbReference type="ARBA" id="ARBA00022833"/>
    </source>
</evidence>
<dbReference type="EMBL" id="JARWAN010000042">
    <property type="protein sequence ID" value="MDR5900407.1"/>
    <property type="molecule type" value="Genomic_DNA"/>
</dbReference>
<dbReference type="InterPro" id="IPR001343">
    <property type="entry name" value="Hemolysn_Ca-bd"/>
</dbReference>
<comment type="caution">
    <text evidence="8">The sequence shown here is derived from an EMBL/GenBank/DDBJ whole genome shotgun (WGS) entry which is preliminary data.</text>
</comment>
<reference evidence="8 9" key="1">
    <citation type="submission" date="2023-04" db="EMBL/GenBank/DDBJ databases">
        <title>A long-awaited taxogenomic arrangement of the family Halomonadaceae.</title>
        <authorList>
            <person name="De La Haba R."/>
            <person name="Chuvochina M."/>
            <person name="Wittouck S."/>
            <person name="Arahal D.R."/>
            <person name="Sanchez-Porro C."/>
            <person name="Hugenholtz P."/>
            <person name="Ventosa A."/>
        </authorList>
    </citation>
    <scope>NUCLEOTIDE SEQUENCE [LARGE SCALE GENOMIC DNA]</scope>
    <source>
        <strain evidence="8 9">DSM 21020</strain>
    </source>
</reference>
<keyword evidence="4" id="KW-0378">Hydrolase</keyword>